<feature type="non-terminal residue" evidence="1">
    <location>
        <position position="48"/>
    </location>
</feature>
<dbReference type="EMBL" id="CAJVPS010001060">
    <property type="protein sequence ID" value="CAG8522744.1"/>
    <property type="molecule type" value="Genomic_DNA"/>
</dbReference>
<name>A0A9N9A7P1_9GLOM</name>
<gene>
    <name evidence="1" type="ORF">ALEPTO_LOCUS4552</name>
</gene>
<protein>
    <submittedName>
        <fullName evidence="1">5565_t:CDS:1</fullName>
    </submittedName>
</protein>
<proteinExistence type="predicted"/>
<reference evidence="1" key="1">
    <citation type="submission" date="2021-06" db="EMBL/GenBank/DDBJ databases">
        <authorList>
            <person name="Kallberg Y."/>
            <person name="Tangrot J."/>
            <person name="Rosling A."/>
        </authorList>
    </citation>
    <scope>NUCLEOTIDE SEQUENCE</scope>
    <source>
        <strain evidence="1">FL130A</strain>
    </source>
</reference>
<evidence type="ECO:0000313" key="2">
    <source>
        <dbReference type="Proteomes" id="UP000789508"/>
    </source>
</evidence>
<keyword evidence="2" id="KW-1185">Reference proteome</keyword>
<dbReference type="Proteomes" id="UP000789508">
    <property type="component" value="Unassembled WGS sequence"/>
</dbReference>
<evidence type="ECO:0000313" key="1">
    <source>
        <dbReference type="EMBL" id="CAG8522744.1"/>
    </source>
</evidence>
<organism evidence="1 2">
    <name type="scientific">Ambispora leptoticha</name>
    <dbReference type="NCBI Taxonomy" id="144679"/>
    <lineage>
        <taxon>Eukaryota</taxon>
        <taxon>Fungi</taxon>
        <taxon>Fungi incertae sedis</taxon>
        <taxon>Mucoromycota</taxon>
        <taxon>Glomeromycotina</taxon>
        <taxon>Glomeromycetes</taxon>
        <taxon>Archaeosporales</taxon>
        <taxon>Ambisporaceae</taxon>
        <taxon>Ambispora</taxon>
    </lineage>
</organism>
<accession>A0A9N9A7P1</accession>
<sequence length="48" mass="5537">MNVTQEFCRATTNNIARAVRRVVKIVKEKQQEAIDELTEKFNTALEIS</sequence>
<comment type="caution">
    <text evidence="1">The sequence shown here is derived from an EMBL/GenBank/DDBJ whole genome shotgun (WGS) entry which is preliminary data.</text>
</comment>
<dbReference type="AlphaFoldDB" id="A0A9N9A7P1"/>